<dbReference type="Proteomes" id="UP000028705">
    <property type="component" value="Unassembled WGS sequence"/>
</dbReference>
<reference evidence="2 3" key="1">
    <citation type="submission" date="2014-07" db="EMBL/GenBank/DDBJ databases">
        <title>Genome of Chryseobacterium soli DSM 19298.</title>
        <authorList>
            <person name="Stropko S.J."/>
            <person name="Pipes S.E."/>
            <person name="Newman J."/>
        </authorList>
    </citation>
    <scope>NUCLEOTIDE SEQUENCE [LARGE SCALE GENOMIC DNA]</scope>
    <source>
        <strain evidence="2 3">DSM 19298</strain>
    </source>
</reference>
<gene>
    <name evidence="2" type="ORF">IW15_04515</name>
</gene>
<organism evidence="2 3">
    <name type="scientific">Chryseobacterium soli</name>
    <dbReference type="NCBI Taxonomy" id="445961"/>
    <lineage>
        <taxon>Bacteria</taxon>
        <taxon>Pseudomonadati</taxon>
        <taxon>Bacteroidota</taxon>
        <taxon>Flavobacteriia</taxon>
        <taxon>Flavobacteriales</taxon>
        <taxon>Weeksellaceae</taxon>
        <taxon>Chryseobacterium group</taxon>
        <taxon>Chryseobacterium</taxon>
    </lineage>
</organism>
<accession>A0A086ADD5</accession>
<keyword evidence="1" id="KW-0472">Membrane</keyword>
<feature type="transmembrane region" description="Helical" evidence="1">
    <location>
        <begin position="48"/>
        <end position="63"/>
    </location>
</feature>
<evidence type="ECO:0000313" key="2">
    <source>
        <dbReference type="EMBL" id="KFF14699.1"/>
    </source>
</evidence>
<evidence type="ECO:0000313" key="3">
    <source>
        <dbReference type="Proteomes" id="UP000028705"/>
    </source>
</evidence>
<comment type="caution">
    <text evidence="2">The sequence shown here is derived from an EMBL/GenBank/DDBJ whole genome shotgun (WGS) entry which is preliminary data.</text>
</comment>
<evidence type="ECO:0008006" key="4">
    <source>
        <dbReference type="Google" id="ProtNLM"/>
    </source>
</evidence>
<dbReference type="OrthoDB" id="713928at2"/>
<dbReference type="EMBL" id="JPRH01000001">
    <property type="protein sequence ID" value="KFF14699.1"/>
    <property type="molecule type" value="Genomic_DNA"/>
</dbReference>
<proteinExistence type="predicted"/>
<keyword evidence="1" id="KW-0812">Transmembrane</keyword>
<sequence>MKGKEFTELSDQELLDKRKKLKSASIMNALLTGSFIGIAAYITIKNGFGFFTFFPLIFVFHLIKNRIDQKELEEEIKSRTLKQKVV</sequence>
<dbReference type="eggNOG" id="ENOG5032EI8">
    <property type="taxonomic scope" value="Bacteria"/>
</dbReference>
<dbReference type="STRING" id="445961.IW15_04515"/>
<keyword evidence="1" id="KW-1133">Transmembrane helix</keyword>
<dbReference type="RefSeq" id="WP_034709543.1">
    <property type="nucleotide sequence ID" value="NZ_JAODPJ010000013.1"/>
</dbReference>
<dbReference type="AlphaFoldDB" id="A0A086ADD5"/>
<protein>
    <recommendedName>
        <fullName evidence="4">FUSC family protein</fullName>
    </recommendedName>
</protein>
<evidence type="ECO:0000256" key="1">
    <source>
        <dbReference type="SAM" id="Phobius"/>
    </source>
</evidence>
<keyword evidence="3" id="KW-1185">Reference proteome</keyword>
<name>A0A086ADD5_9FLAO</name>